<keyword evidence="1" id="KW-0479">Metal-binding</keyword>
<dbReference type="RefSeq" id="WP_066981973.1">
    <property type="nucleotide sequence ID" value="NZ_LUUI01000100.1"/>
</dbReference>
<dbReference type="Pfam" id="PF04434">
    <property type="entry name" value="SWIM"/>
    <property type="match status" value="1"/>
</dbReference>
<protein>
    <recommendedName>
        <fullName evidence="2">SWIM-type domain-containing protein</fullName>
    </recommendedName>
</protein>
<dbReference type="AlphaFoldDB" id="A0A177NDJ3"/>
<dbReference type="InterPro" id="IPR007527">
    <property type="entry name" value="Znf_SWIM"/>
</dbReference>
<dbReference type="EMBL" id="LUUI01000100">
    <property type="protein sequence ID" value="OAI15911.1"/>
    <property type="molecule type" value="Genomic_DNA"/>
</dbReference>
<evidence type="ECO:0000256" key="1">
    <source>
        <dbReference type="PROSITE-ProRule" id="PRU00325"/>
    </source>
</evidence>
<dbReference type="STRING" id="980561.A1359_09180"/>
<dbReference type="OrthoDB" id="188274at2"/>
<gene>
    <name evidence="3" type="ORF">A1359_09180</name>
</gene>
<evidence type="ECO:0000259" key="2">
    <source>
        <dbReference type="PROSITE" id="PS50966"/>
    </source>
</evidence>
<reference evidence="3 4" key="1">
    <citation type="submission" date="2016-03" db="EMBL/GenBank/DDBJ databases">
        <authorList>
            <person name="Ploux O."/>
        </authorList>
    </citation>
    <scope>NUCLEOTIDE SEQUENCE [LARGE SCALE GENOMIC DNA]</scope>
    <source>
        <strain evidence="3 4">R-45370</strain>
    </source>
</reference>
<dbReference type="PANTHER" id="PTHR38133">
    <property type="entry name" value="SLR1429 PROTEIN"/>
    <property type="match status" value="1"/>
</dbReference>
<feature type="domain" description="SWIM-type" evidence="2">
    <location>
        <begin position="114"/>
        <end position="150"/>
    </location>
</feature>
<organism evidence="3 4">
    <name type="scientific">Methylomonas lenta</name>
    <dbReference type="NCBI Taxonomy" id="980561"/>
    <lineage>
        <taxon>Bacteria</taxon>
        <taxon>Pseudomonadati</taxon>
        <taxon>Pseudomonadota</taxon>
        <taxon>Gammaproteobacteria</taxon>
        <taxon>Methylococcales</taxon>
        <taxon>Methylococcaceae</taxon>
        <taxon>Methylomonas</taxon>
    </lineage>
</organism>
<keyword evidence="1" id="KW-0863">Zinc-finger</keyword>
<dbReference type="PROSITE" id="PS50966">
    <property type="entry name" value="ZF_SWIM"/>
    <property type="match status" value="1"/>
</dbReference>
<name>A0A177NDJ3_9GAMM</name>
<evidence type="ECO:0000313" key="3">
    <source>
        <dbReference type="EMBL" id="OAI15911.1"/>
    </source>
</evidence>
<proteinExistence type="predicted"/>
<dbReference type="PANTHER" id="PTHR38133:SF1">
    <property type="entry name" value="SLR1429 PROTEIN"/>
    <property type="match status" value="1"/>
</dbReference>
<sequence>MQAIRTWWGQRFMQALERFTDSARLVRGRSYANSNRIKSWTLKDGEISAQIRGNTNPYYGVYKEPTYQTAISLKAISNDDWELLIRQLGSRASFVSRLLLNEMPDTIETPFEALDLHLLPHSAKDFKTRCSCPDYENPCKHVAGLSYFLASQLDQDPFLLFELRGLSQQNLLKKLKQTPLGKALAEVREQEQAAAFMPVESYFTRPLALDHPTACDPNLTVAFLQTGPSAKSRFCELEGYKAAVSDLTQLATFPPLITPKIMEIEYLLSSQNLTPTLYP</sequence>
<keyword evidence="4" id="KW-1185">Reference proteome</keyword>
<accession>A0A177NDJ3</accession>
<evidence type="ECO:0000313" key="4">
    <source>
        <dbReference type="Proteomes" id="UP000078476"/>
    </source>
</evidence>
<comment type="caution">
    <text evidence="3">The sequence shown here is derived from an EMBL/GenBank/DDBJ whole genome shotgun (WGS) entry which is preliminary data.</text>
</comment>
<dbReference type="Proteomes" id="UP000078476">
    <property type="component" value="Unassembled WGS sequence"/>
</dbReference>
<dbReference type="GO" id="GO:0008270">
    <property type="term" value="F:zinc ion binding"/>
    <property type="evidence" value="ECO:0007669"/>
    <property type="project" value="UniProtKB-KW"/>
</dbReference>
<keyword evidence="1" id="KW-0862">Zinc</keyword>